<evidence type="ECO:0000259" key="1">
    <source>
        <dbReference type="PROSITE" id="PS51201"/>
    </source>
</evidence>
<accession>A0A8J3Q906</accession>
<dbReference type="Pfam" id="PF02254">
    <property type="entry name" value="TrkA_N"/>
    <property type="match status" value="1"/>
</dbReference>
<reference evidence="3" key="1">
    <citation type="submission" date="2021-01" db="EMBL/GenBank/DDBJ databases">
        <title>Whole genome shotgun sequence of Rhizocola hellebori NBRC 109834.</title>
        <authorList>
            <person name="Komaki H."/>
            <person name="Tamura T."/>
        </authorList>
    </citation>
    <scope>NUCLEOTIDE SEQUENCE</scope>
    <source>
        <strain evidence="3">NBRC 109834</strain>
    </source>
</reference>
<dbReference type="Pfam" id="PF02080">
    <property type="entry name" value="TrkA_C"/>
    <property type="match status" value="1"/>
</dbReference>
<dbReference type="GO" id="GO:0008324">
    <property type="term" value="F:monoatomic cation transmembrane transporter activity"/>
    <property type="evidence" value="ECO:0007669"/>
    <property type="project" value="InterPro"/>
</dbReference>
<evidence type="ECO:0000313" key="4">
    <source>
        <dbReference type="Proteomes" id="UP000612899"/>
    </source>
</evidence>
<feature type="domain" description="RCK N-terminal" evidence="1">
    <location>
        <begin position="8"/>
        <end position="124"/>
    </location>
</feature>
<dbReference type="PROSITE" id="PS51202">
    <property type="entry name" value="RCK_C"/>
    <property type="match status" value="1"/>
</dbReference>
<dbReference type="RefSeq" id="WP_373320673.1">
    <property type="nucleotide sequence ID" value="NZ_BONY01000026.1"/>
</dbReference>
<dbReference type="PANTHER" id="PTHR43833">
    <property type="entry name" value="POTASSIUM CHANNEL PROTEIN 2-RELATED-RELATED"/>
    <property type="match status" value="1"/>
</dbReference>
<dbReference type="InterPro" id="IPR050721">
    <property type="entry name" value="Trk_Ktr_HKT_K-transport"/>
</dbReference>
<dbReference type="EMBL" id="BONY01000026">
    <property type="protein sequence ID" value="GIH06378.1"/>
    <property type="molecule type" value="Genomic_DNA"/>
</dbReference>
<proteinExistence type="predicted"/>
<dbReference type="PANTHER" id="PTHR43833:SF7">
    <property type="entry name" value="KTR SYSTEM POTASSIUM UPTAKE PROTEIN C"/>
    <property type="match status" value="1"/>
</dbReference>
<name>A0A8J3Q906_9ACTN</name>
<dbReference type="Proteomes" id="UP000612899">
    <property type="component" value="Unassembled WGS sequence"/>
</dbReference>
<organism evidence="3 4">
    <name type="scientific">Rhizocola hellebori</name>
    <dbReference type="NCBI Taxonomy" id="1392758"/>
    <lineage>
        <taxon>Bacteria</taxon>
        <taxon>Bacillati</taxon>
        <taxon>Actinomycetota</taxon>
        <taxon>Actinomycetes</taxon>
        <taxon>Micromonosporales</taxon>
        <taxon>Micromonosporaceae</taxon>
        <taxon>Rhizocola</taxon>
    </lineage>
</organism>
<dbReference type="SUPFAM" id="SSF51735">
    <property type="entry name" value="NAD(P)-binding Rossmann-fold domains"/>
    <property type="match status" value="1"/>
</dbReference>
<dbReference type="AlphaFoldDB" id="A0A8J3Q906"/>
<keyword evidence="4" id="KW-1185">Reference proteome</keyword>
<sequence length="222" mass="23672">MASNEKDADSVVVIGLGRFGGTVAESLSKLGHEVLGIDSSMKIVQDYADQLTHVVQADSTDEVALRQLGVDAFQRAVVGIGTHIEASVLTVVALSELGVKQIWAKAVSAKHAKILKAVGAHHVIRPEAEMGDRVAHLITSKMIDFIKFEDGFAIAKVRAPREAIGKSLADAHLRRQHGVTVIGVKEHGQDFTYAVPETVVPQGALLVVSGTVEQVERFAALT</sequence>
<dbReference type="SUPFAM" id="SSF116726">
    <property type="entry name" value="TrkA C-terminal domain-like"/>
    <property type="match status" value="1"/>
</dbReference>
<dbReference type="Gene3D" id="3.40.50.720">
    <property type="entry name" value="NAD(P)-binding Rossmann-like Domain"/>
    <property type="match status" value="1"/>
</dbReference>
<protein>
    <submittedName>
        <fullName evidence="3">Potassium transporter</fullName>
    </submittedName>
</protein>
<evidence type="ECO:0000313" key="3">
    <source>
        <dbReference type="EMBL" id="GIH06378.1"/>
    </source>
</evidence>
<dbReference type="GO" id="GO:0006813">
    <property type="term" value="P:potassium ion transport"/>
    <property type="evidence" value="ECO:0007669"/>
    <property type="project" value="InterPro"/>
</dbReference>
<dbReference type="InterPro" id="IPR003148">
    <property type="entry name" value="RCK_N"/>
</dbReference>
<evidence type="ECO:0000259" key="2">
    <source>
        <dbReference type="PROSITE" id="PS51202"/>
    </source>
</evidence>
<gene>
    <name evidence="3" type="ORF">Rhe02_44450</name>
</gene>
<feature type="domain" description="RCK C-terminal" evidence="2">
    <location>
        <begin position="140"/>
        <end position="222"/>
    </location>
</feature>
<dbReference type="InterPro" id="IPR036721">
    <property type="entry name" value="RCK_C_sf"/>
</dbReference>
<comment type="caution">
    <text evidence="3">The sequence shown here is derived from an EMBL/GenBank/DDBJ whole genome shotgun (WGS) entry which is preliminary data.</text>
</comment>
<dbReference type="InterPro" id="IPR036291">
    <property type="entry name" value="NAD(P)-bd_dom_sf"/>
</dbReference>
<dbReference type="PROSITE" id="PS51201">
    <property type="entry name" value="RCK_N"/>
    <property type="match status" value="1"/>
</dbReference>
<dbReference type="Gene3D" id="3.30.70.1450">
    <property type="entry name" value="Regulator of K+ conductance, C-terminal domain"/>
    <property type="match status" value="1"/>
</dbReference>
<dbReference type="InterPro" id="IPR006037">
    <property type="entry name" value="RCK_C"/>
</dbReference>